<comment type="caution">
    <text evidence="2">The sequence shown here is derived from an EMBL/GenBank/DDBJ whole genome shotgun (WGS) entry which is preliminary data.</text>
</comment>
<protein>
    <submittedName>
        <fullName evidence="2">Uncharacterized protein</fullName>
    </submittedName>
</protein>
<gene>
    <name evidence="1" type="ORF">IZO911_LOCUS43640</name>
    <name evidence="2" type="ORF">KXQ929_LOCUS19356</name>
</gene>
<evidence type="ECO:0000313" key="1">
    <source>
        <dbReference type="EMBL" id="CAF1474365.1"/>
    </source>
</evidence>
<dbReference type="EMBL" id="CAJOBB010001310">
    <property type="protein sequence ID" value="CAF3839048.1"/>
    <property type="molecule type" value="Genomic_DNA"/>
</dbReference>
<accession>A0A819DTJ9</accession>
<dbReference type="EMBL" id="CAJNOE010002238">
    <property type="protein sequence ID" value="CAF1474365.1"/>
    <property type="molecule type" value="Genomic_DNA"/>
</dbReference>
<dbReference type="Proteomes" id="UP000663868">
    <property type="component" value="Unassembled WGS sequence"/>
</dbReference>
<proteinExistence type="predicted"/>
<dbReference type="AlphaFoldDB" id="A0A819DTJ9"/>
<reference evidence="2" key="1">
    <citation type="submission" date="2021-02" db="EMBL/GenBank/DDBJ databases">
        <authorList>
            <person name="Nowell W R."/>
        </authorList>
    </citation>
    <scope>NUCLEOTIDE SEQUENCE</scope>
</reference>
<evidence type="ECO:0000313" key="3">
    <source>
        <dbReference type="Proteomes" id="UP000663868"/>
    </source>
</evidence>
<organism evidence="2 3">
    <name type="scientific">Adineta steineri</name>
    <dbReference type="NCBI Taxonomy" id="433720"/>
    <lineage>
        <taxon>Eukaryota</taxon>
        <taxon>Metazoa</taxon>
        <taxon>Spiralia</taxon>
        <taxon>Gnathifera</taxon>
        <taxon>Rotifera</taxon>
        <taxon>Eurotatoria</taxon>
        <taxon>Bdelloidea</taxon>
        <taxon>Adinetida</taxon>
        <taxon>Adinetidae</taxon>
        <taxon>Adineta</taxon>
    </lineage>
</organism>
<dbReference type="Proteomes" id="UP000663860">
    <property type="component" value="Unassembled WGS sequence"/>
</dbReference>
<name>A0A819DTJ9_9BILA</name>
<sequence>MDSEKASNSHSNWLVRVPTSRFESDSFLECRDVAHLFNSPSSSIYAFIISSLPGYDDSEAPVRPGINSSLMACIMQYRSRSSYIVCGVMKINFLKSLLTASVRVVIVDSRHKFYHTSRTIARVKYSNINLW</sequence>
<evidence type="ECO:0000313" key="2">
    <source>
        <dbReference type="EMBL" id="CAF3839048.1"/>
    </source>
</evidence>